<keyword evidence="4" id="KW-1133">Transmembrane helix</keyword>
<organism evidence="8 9">
    <name type="scientific">Blastococcus saxobsidens</name>
    <dbReference type="NCBI Taxonomy" id="138336"/>
    <lineage>
        <taxon>Bacteria</taxon>
        <taxon>Bacillati</taxon>
        <taxon>Actinomycetota</taxon>
        <taxon>Actinomycetes</taxon>
        <taxon>Geodermatophilales</taxon>
        <taxon>Geodermatophilaceae</taxon>
        <taxon>Blastococcus</taxon>
    </lineage>
</organism>
<evidence type="ECO:0000313" key="9">
    <source>
        <dbReference type="Proteomes" id="UP000292507"/>
    </source>
</evidence>
<dbReference type="RefSeq" id="WP_130504270.1">
    <property type="nucleotide sequence ID" value="NZ_POQT01000002.1"/>
</dbReference>
<keyword evidence="5" id="KW-0472">Membrane</keyword>
<protein>
    <submittedName>
        <fullName evidence="8">TraM-binding TraD/TraG-like protein</fullName>
    </submittedName>
</protein>
<comment type="subcellular location">
    <subcellularLocation>
        <location evidence="1">Cell membrane</location>
        <topology evidence="1">Multi-pass membrane protein</topology>
    </subcellularLocation>
</comment>
<dbReference type="InterPro" id="IPR027417">
    <property type="entry name" value="P-loop_NTPase"/>
</dbReference>
<sequence>MTTLQVDQLNGIDWLDQHPDPWLGLLDRYLAGPWAQKRLWLGVRHDVAGNVEPVFSEPERNVLWLGAPKVNKTHGGLAPQAIAWNGPAVIMSVKPDLAYATALHRARYGGTIWHLDPTGGKLIPGAVEGRWSPIEMADSWGGAQRVAAGLAGAGTRDTQSGNNAKFWESLAGAYMAVPLLAAKLAGKDMRFVLSVINGVESAIDELEQILGDTDTDDARAALEKWTSLSAMTGAIKDSIVVTSSQALNIYDRGETLERSLEPNIDPYDFVSGGRNEVNFCATERDGEVGLANMGVTRPSGVPVTGQYPTLYITASTGDAEDAQAIMRTIIRQFWDACRRLHEEDVEAGVRDRRPLLLICDELTNLAPDPAYPSIVSQCVDQGMVIASGIQDLGQVESRFGRDGETFLTLHNEVLIFPGIKNEKTLSTISNILGKRWVKFETQTQSGGADPAKTGWSISESWHETPHVPIDQVRDGLPSAPGAVLRLPPTGFEYIYPSPVYRSKPWPRMVVTTLEWFLRRSAHDTGPAFLLPVPELDRKDSAGNYLLAITQRDGDELLDRYIAAANAFTKIAGAAYDQGESPEDRWFPDEEQEPDDPDQDGGASEGPAGDGGASTDSRPGDDPIEPEEPQP</sequence>
<comment type="caution">
    <text evidence="8">The sequence shown here is derived from an EMBL/GenBank/DDBJ whole genome shotgun (WGS) entry which is preliminary data.</text>
</comment>
<gene>
    <name evidence="8" type="ORF">BKA19_3136</name>
</gene>
<reference evidence="8 9" key="1">
    <citation type="submission" date="2019-02" db="EMBL/GenBank/DDBJ databases">
        <title>Sequencing the genomes of 1000 actinobacteria strains.</title>
        <authorList>
            <person name="Klenk H.-P."/>
        </authorList>
    </citation>
    <scope>NUCLEOTIDE SEQUENCE [LARGE SCALE GENOMIC DNA]</scope>
    <source>
        <strain evidence="8 9">DSM 44509</strain>
    </source>
</reference>
<keyword evidence="3" id="KW-0812">Transmembrane</keyword>
<dbReference type="AlphaFoldDB" id="A0A4Q7YAI4"/>
<dbReference type="CDD" id="cd01127">
    <property type="entry name" value="TrwB_TraG_TraD_VirD4"/>
    <property type="match status" value="1"/>
</dbReference>
<evidence type="ECO:0000256" key="3">
    <source>
        <dbReference type="ARBA" id="ARBA00022692"/>
    </source>
</evidence>
<evidence type="ECO:0000256" key="5">
    <source>
        <dbReference type="ARBA" id="ARBA00023136"/>
    </source>
</evidence>
<accession>A0A4Q7YAI4</accession>
<dbReference type="Proteomes" id="UP000292507">
    <property type="component" value="Unassembled WGS sequence"/>
</dbReference>
<name>A0A4Q7YAI4_9ACTN</name>
<dbReference type="OrthoDB" id="226701at2"/>
<feature type="compositionally biased region" description="Acidic residues" evidence="6">
    <location>
        <begin position="621"/>
        <end position="630"/>
    </location>
</feature>
<feature type="domain" description="TraD/TraG TraM recognition site" evidence="7">
    <location>
        <begin position="354"/>
        <end position="459"/>
    </location>
</feature>
<evidence type="ECO:0000259" key="7">
    <source>
        <dbReference type="Pfam" id="PF12696"/>
    </source>
</evidence>
<dbReference type="PANTHER" id="PTHR37937">
    <property type="entry name" value="CONJUGATIVE TRANSFER: DNA TRANSPORT"/>
    <property type="match status" value="1"/>
</dbReference>
<dbReference type="InterPro" id="IPR051539">
    <property type="entry name" value="T4SS-coupling_protein"/>
</dbReference>
<evidence type="ECO:0000256" key="1">
    <source>
        <dbReference type="ARBA" id="ARBA00004651"/>
    </source>
</evidence>
<dbReference type="PANTHER" id="PTHR37937:SF1">
    <property type="entry name" value="CONJUGATIVE TRANSFER: DNA TRANSPORT"/>
    <property type="match status" value="1"/>
</dbReference>
<dbReference type="InterPro" id="IPR032689">
    <property type="entry name" value="TraG-D_C"/>
</dbReference>
<keyword evidence="9" id="KW-1185">Reference proteome</keyword>
<keyword evidence="2" id="KW-1003">Cell membrane</keyword>
<feature type="compositionally biased region" description="Acidic residues" evidence="6">
    <location>
        <begin position="588"/>
        <end position="598"/>
    </location>
</feature>
<feature type="region of interest" description="Disordered" evidence="6">
    <location>
        <begin position="576"/>
        <end position="630"/>
    </location>
</feature>
<dbReference type="Pfam" id="PF12696">
    <property type="entry name" value="TraG-D_C"/>
    <property type="match status" value="1"/>
</dbReference>
<dbReference type="SUPFAM" id="SSF52540">
    <property type="entry name" value="P-loop containing nucleoside triphosphate hydrolases"/>
    <property type="match status" value="1"/>
</dbReference>
<evidence type="ECO:0000256" key="2">
    <source>
        <dbReference type="ARBA" id="ARBA00022475"/>
    </source>
</evidence>
<evidence type="ECO:0000313" key="8">
    <source>
        <dbReference type="EMBL" id="RZU33413.1"/>
    </source>
</evidence>
<dbReference type="EMBL" id="SHKV01000001">
    <property type="protein sequence ID" value="RZU33413.1"/>
    <property type="molecule type" value="Genomic_DNA"/>
</dbReference>
<evidence type="ECO:0000256" key="6">
    <source>
        <dbReference type="SAM" id="MobiDB-lite"/>
    </source>
</evidence>
<evidence type="ECO:0000256" key="4">
    <source>
        <dbReference type="ARBA" id="ARBA00022989"/>
    </source>
</evidence>
<proteinExistence type="predicted"/>
<dbReference type="GO" id="GO:0005886">
    <property type="term" value="C:plasma membrane"/>
    <property type="evidence" value="ECO:0007669"/>
    <property type="project" value="UniProtKB-SubCell"/>
</dbReference>
<dbReference type="Gene3D" id="3.40.50.300">
    <property type="entry name" value="P-loop containing nucleotide triphosphate hydrolases"/>
    <property type="match status" value="1"/>
</dbReference>